<feature type="transmembrane region" description="Helical" evidence="1">
    <location>
        <begin position="55"/>
        <end position="88"/>
    </location>
</feature>
<dbReference type="GeneID" id="56276805"/>
<gene>
    <name evidence="2" type="ORF">ERW49_17160</name>
</gene>
<keyword evidence="1" id="KW-0472">Membrane</keyword>
<evidence type="ECO:0000313" key="3">
    <source>
        <dbReference type="Proteomes" id="UP000293465"/>
    </source>
</evidence>
<sequence>MIFTDLRPLFIPIDIDKSTLRSFGFTDGVSLGMPAFQGAAVCIAHVLFKITKKKIYIVVIPVFLMTIAVNARTGFVVIFIAIAVYNLLPIFRSSYVFKIILLVVSIILYANVINFLEGYFYIEAGSELTTMYWVIDGIVQLNQIISMQSSTTTDEMYHMIRIPEDTSSFWLGTGHDIFSAIKNSDLGYVNYLFYGGITFSIILYGLFFYLYSLTLTNVYNRYDLYILTVVCVSIFVLNLKGRVFHINPMLSFLFLINFYYIFRNRIRFNVYK</sequence>
<feature type="transmembrane region" description="Helical" evidence="1">
    <location>
        <begin position="191"/>
        <end position="210"/>
    </location>
</feature>
<dbReference type="RefSeq" id="WP_130088182.1">
    <property type="nucleotide sequence ID" value="NZ_SEZJ01000020.1"/>
</dbReference>
<dbReference type="EMBL" id="SEZJ01000020">
    <property type="protein sequence ID" value="RYU44047.1"/>
    <property type="molecule type" value="Genomic_DNA"/>
</dbReference>
<feature type="transmembrane region" description="Helical" evidence="1">
    <location>
        <begin position="100"/>
        <end position="122"/>
    </location>
</feature>
<dbReference type="AlphaFoldDB" id="A0A4Q5KDF2"/>
<keyword evidence="1" id="KW-1133">Transmembrane helix</keyword>
<keyword evidence="1" id="KW-0812">Transmembrane</keyword>
<feature type="transmembrane region" description="Helical" evidence="1">
    <location>
        <begin position="245"/>
        <end position="262"/>
    </location>
</feature>
<evidence type="ECO:0000313" key="2">
    <source>
        <dbReference type="EMBL" id="RYU44047.1"/>
    </source>
</evidence>
<name>A0A4Q5KDF2_9GAMM</name>
<evidence type="ECO:0008006" key="4">
    <source>
        <dbReference type="Google" id="ProtNLM"/>
    </source>
</evidence>
<evidence type="ECO:0000256" key="1">
    <source>
        <dbReference type="SAM" id="Phobius"/>
    </source>
</evidence>
<accession>A0A4Q5KDF2</accession>
<comment type="caution">
    <text evidence="2">The sequence shown here is derived from an EMBL/GenBank/DDBJ whole genome shotgun (WGS) entry which is preliminary data.</text>
</comment>
<dbReference type="OrthoDB" id="2319427at2"/>
<reference evidence="2 3" key="1">
    <citation type="submission" date="2019-02" db="EMBL/GenBank/DDBJ databases">
        <title>Genome sequences of Aliivibrio finisterrensis strains from farmed Atlantic salmon.</title>
        <authorList>
            <person name="Bowman J.P."/>
        </authorList>
    </citation>
    <scope>NUCLEOTIDE SEQUENCE [LARGE SCALE GENOMIC DNA]</scope>
    <source>
        <strain evidence="2 3">A32</strain>
    </source>
</reference>
<protein>
    <recommendedName>
        <fullName evidence="4">Oligosaccharide repeat unit polymerase</fullName>
    </recommendedName>
</protein>
<organism evidence="2 3">
    <name type="scientific">Aliivibrio finisterrensis</name>
    <dbReference type="NCBI Taxonomy" id="511998"/>
    <lineage>
        <taxon>Bacteria</taxon>
        <taxon>Pseudomonadati</taxon>
        <taxon>Pseudomonadota</taxon>
        <taxon>Gammaproteobacteria</taxon>
        <taxon>Vibrionales</taxon>
        <taxon>Vibrionaceae</taxon>
        <taxon>Aliivibrio</taxon>
    </lineage>
</organism>
<proteinExistence type="predicted"/>
<dbReference type="Proteomes" id="UP000293465">
    <property type="component" value="Unassembled WGS sequence"/>
</dbReference>